<dbReference type="EMBL" id="BAUL01000055">
    <property type="protein sequence ID" value="GAD93370.1"/>
    <property type="molecule type" value="Genomic_DNA"/>
</dbReference>
<name>V5HUR8_BYSSN</name>
<evidence type="ECO:0000313" key="2">
    <source>
        <dbReference type="Proteomes" id="UP000018001"/>
    </source>
</evidence>
<dbReference type="HOGENOM" id="CLU_1669142_0_0_1"/>
<keyword evidence="2" id="KW-1185">Reference proteome</keyword>
<dbReference type="InParanoid" id="V5HUR8"/>
<proteinExistence type="predicted"/>
<reference evidence="2" key="1">
    <citation type="journal article" date="2014" name="Genome Announc.">
        <title>Draft genome sequence of the formaldehyde-resistant fungus Byssochlamys spectabilis No. 5 (anamorph Paecilomyces variotii No. 5) (NBRC109023).</title>
        <authorList>
            <person name="Oka T."/>
            <person name="Ekino K."/>
            <person name="Fukuda K."/>
            <person name="Nomura Y."/>
        </authorList>
    </citation>
    <scope>NUCLEOTIDE SEQUENCE [LARGE SCALE GENOMIC DNA]</scope>
    <source>
        <strain evidence="2">No. 5 / NBRC 109023</strain>
    </source>
</reference>
<protein>
    <submittedName>
        <fullName evidence="1">Uncharacterized protein</fullName>
    </submittedName>
</protein>
<comment type="caution">
    <text evidence="1">The sequence shown here is derived from an EMBL/GenBank/DDBJ whole genome shotgun (WGS) entry which is preliminary data.</text>
</comment>
<sequence>MNDSWVKLKLVEPNAGLTTEASSATDYCPALYLSASYSPETQNEAHGRLIWWSIPHSPDPEHDQPESEPQVMESWIHYYLDKLNSFLTALTVSSTGLHTIDGRRGAVQGPPAAKAHESVIELQFTLGADFPEENEAGKRLRLSLQCFMYEVDRARLED</sequence>
<evidence type="ECO:0000313" key="1">
    <source>
        <dbReference type="EMBL" id="GAD93370.1"/>
    </source>
</evidence>
<accession>V5HUR8</accession>
<dbReference type="Proteomes" id="UP000018001">
    <property type="component" value="Unassembled WGS sequence"/>
</dbReference>
<gene>
    <name evidence="1" type="ORF">PVAR5_1980</name>
</gene>
<organism evidence="1 2">
    <name type="scientific">Byssochlamys spectabilis (strain No. 5 / NBRC 109023)</name>
    <name type="common">Paecilomyces variotii</name>
    <dbReference type="NCBI Taxonomy" id="1356009"/>
    <lineage>
        <taxon>Eukaryota</taxon>
        <taxon>Fungi</taxon>
        <taxon>Dikarya</taxon>
        <taxon>Ascomycota</taxon>
        <taxon>Pezizomycotina</taxon>
        <taxon>Eurotiomycetes</taxon>
        <taxon>Eurotiomycetidae</taxon>
        <taxon>Eurotiales</taxon>
        <taxon>Thermoascaceae</taxon>
        <taxon>Paecilomyces</taxon>
    </lineage>
</organism>
<dbReference type="AlphaFoldDB" id="V5HUR8"/>